<keyword evidence="11 13" id="KW-0443">Lipid metabolism</keyword>
<keyword evidence="8 13" id="KW-0547">Nucleotide-binding</keyword>
<proteinExistence type="inferred from homology"/>
<comment type="caution">
    <text evidence="14">The sequence shown here is derived from an EMBL/GenBank/DDBJ whole genome shotgun (WGS) entry which is preliminary data.</text>
</comment>
<evidence type="ECO:0000256" key="6">
    <source>
        <dbReference type="ARBA" id="ARBA00022556"/>
    </source>
</evidence>
<dbReference type="NCBIfam" id="TIGR00682">
    <property type="entry name" value="lpxK"/>
    <property type="match status" value="1"/>
</dbReference>
<organism evidence="14 15">
    <name type="scientific">Marinobacterium alkalitolerans</name>
    <dbReference type="NCBI Taxonomy" id="1542925"/>
    <lineage>
        <taxon>Bacteria</taxon>
        <taxon>Pseudomonadati</taxon>
        <taxon>Pseudomonadota</taxon>
        <taxon>Gammaproteobacteria</taxon>
        <taxon>Oceanospirillales</taxon>
        <taxon>Oceanospirillaceae</taxon>
        <taxon>Marinobacterium</taxon>
    </lineage>
</organism>
<comment type="similarity">
    <text evidence="13">Belongs to the LpxK family.</text>
</comment>
<dbReference type="EC" id="2.7.1.130" evidence="3 13"/>
<evidence type="ECO:0000256" key="12">
    <source>
        <dbReference type="ARBA" id="ARBA00029757"/>
    </source>
</evidence>
<evidence type="ECO:0000256" key="5">
    <source>
        <dbReference type="ARBA" id="ARBA00022516"/>
    </source>
</evidence>
<evidence type="ECO:0000256" key="4">
    <source>
        <dbReference type="ARBA" id="ARBA00016436"/>
    </source>
</evidence>
<keyword evidence="15" id="KW-1185">Reference proteome</keyword>
<evidence type="ECO:0000256" key="2">
    <source>
        <dbReference type="ARBA" id="ARBA00004870"/>
    </source>
</evidence>
<dbReference type="HAMAP" id="MF_00409">
    <property type="entry name" value="LpxK"/>
    <property type="match status" value="1"/>
</dbReference>
<evidence type="ECO:0000256" key="9">
    <source>
        <dbReference type="ARBA" id="ARBA00022777"/>
    </source>
</evidence>
<evidence type="ECO:0000256" key="13">
    <source>
        <dbReference type="HAMAP-Rule" id="MF_00409"/>
    </source>
</evidence>
<dbReference type="InterPro" id="IPR027417">
    <property type="entry name" value="P-loop_NTPase"/>
</dbReference>
<dbReference type="Pfam" id="PF02606">
    <property type="entry name" value="LpxK"/>
    <property type="match status" value="1"/>
</dbReference>
<keyword evidence="7 13" id="KW-0808">Transferase</keyword>
<evidence type="ECO:0000256" key="1">
    <source>
        <dbReference type="ARBA" id="ARBA00002274"/>
    </source>
</evidence>
<accession>A0ABS3ZAE0</accession>
<evidence type="ECO:0000313" key="14">
    <source>
        <dbReference type="EMBL" id="MBP0048663.1"/>
    </source>
</evidence>
<protein>
    <recommendedName>
        <fullName evidence="4 13">Tetraacyldisaccharide 4'-kinase</fullName>
        <ecNumber evidence="3 13">2.7.1.130</ecNumber>
    </recommendedName>
    <alternativeName>
        <fullName evidence="12 13">Lipid A 4'-kinase</fullName>
    </alternativeName>
</protein>
<feature type="binding site" evidence="13">
    <location>
        <begin position="57"/>
        <end position="64"/>
    </location>
    <ligand>
        <name>ATP</name>
        <dbReference type="ChEBI" id="CHEBI:30616"/>
    </ligand>
</feature>
<dbReference type="PANTHER" id="PTHR42724">
    <property type="entry name" value="TETRAACYLDISACCHARIDE 4'-KINASE"/>
    <property type="match status" value="1"/>
</dbReference>
<dbReference type="GO" id="GO:0009029">
    <property type="term" value="F:lipid-A 4'-kinase activity"/>
    <property type="evidence" value="ECO:0007669"/>
    <property type="project" value="UniProtKB-EC"/>
</dbReference>
<reference evidence="14 15" key="1">
    <citation type="submission" date="2020-09" db="EMBL/GenBank/DDBJ databases">
        <authorList>
            <person name="Tanuku N.R.S."/>
        </authorList>
    </citation>
    <scope>NUCLEOTIDE SEQUENCE [LARGE SCALE GENOMIC DNA]</scope>
    <source>
        <strain evidence="14 15">AK62</strain>
    </source>
</reference>
<keyword evidence="9 13" id="KW-0418">Kinase</keyword>
<keyword evidence="5 13" id="KW-0444">Lipid biosynthesis</keyword>
<comment type="function">
    <text evidence="1 13">Transfers the gamma-phosphate of ATP to the 4'-position of a tetraacyldisaccharide 1-phosphate intermediate (termed DS-1-P) to form tetraacyldisaccharide 1,4'-bis-phosphate (lipid IVA).</text>
</comment>
<evidence type="ECO:0000256" key="7">
    <source>
        <dbReference type="ARBA" id="ARBA00022679"/>
    </source>
</evidence>
<gene>
    <name evidence="13" type="primary">lpxK</name>
    <name evidence="14" type="ORF">H9C73_07930</name>
</gene>
<evidence type="ECO:0000256" key="8">
    <source>
        <dbReference type="ARBA" id="ARBA00022741"/>
    </source>
</evidence>
<dbReference type="PANTHER" id="PTHR42724:SF1">
    <property type="entry name" value="TETRAACYLDISACCHARIDE 4'-KINASE, MITOCHONDRIAL-RELATED"/>
    <property type="match status" value="1"/>
</dbReference>
<evidence type="ECO:0000256" key="10">
    <source>
        <dbReference type="ARBA" id="ARBA00022840"/>
    </source>
</evidence>
<sequence>MSSLERAWYSRARWLLVLRPLSSLFTALVNRRRQKLRRYRVISRDIPVPVVIVGNISVGGTGKTPLVIALIEHLREAGYTPGVISRGYGARADAYPFAVRADTPAEQGGDEPCLIVRRTGVPLYIDPDRVSAAKALLAAHPCDVLISDDGLQHYALPRDIELAVIDGARGLGNGRCLPEGPLREPPERLACVDWVVINGAASPEGLPDLKRTPVLMQLEPGVLWKLQGDARVAAGEWQGSRQVHAVAGIGHPARFFDTLRALGFDPVEHPFPDHAGYTPEQLTFDDPLPVIMTEKDAVKCQDSAPEDTWVLPVEARLDPAFIDTFLNQLAECSAQMMDNHNGSKVT</sequence>
<dbReference type="InterPro" id="IPR003758">
    <property type="entry name" value="LpxK"/>
</dbReference>
<keyword evidence="10 13" id="KW-0067">ATP-binding</keyword>
<dbReference type="CDD" id="cd01983">
    <property type="entry name" value="SIMIBI"/>
    <property type="match status" value="1"/>
</dbReference>
<dbReference type="EMBL" id="JACVEW010000010">
    <property type="protein sequence ID" value="MBP0048663.1"/>
    <property type="molecule type" value="Genomic_DNA"/>
</dbReference>
<dbReference type="SUPFAM" id="SSF52540">
    <property type="entry name" value="P-loop containing nucleoside triphosphate hydrolases"/>
    <property type="match status" value="1"/>
</dbReference>
<dbReference type="Proteomes" id="UP000810171">
    <property type="component" value="Unassembled WGS sequence"/>
</dbReference>
<name>A0ABS3ZAE0_9GAMM</name>
<evidence type="ECO:0000256" key="3">
    <source>
        <dbReference type="ARBA" id="ARBA00012071"/>
    </source>
</evidence>
<comment type="catalytic activity">
    <reaction evidence="13">
        <text>a lipid A disaccharide + ATP = a lipid IVA + ADP + H(+)</text>
        <dbReference type="Rhea" id="RHEA:67840"/>
        <dbReference type="ChEBI" id="CHEBI:15378"/>
        <dbReference type="ChEBI" id="CHEBI:30616"/>
        <dbReference type="ChEBI" id="CHEBI:176343"/>
        <dbReference type="ChEBI" id="CHEBI:176425"/>
        <dbReference type="ChEBI" id="CHEBI:456216"/>
        <dbReference type="EC" id="2.7.1.130"/>
    </reaction>
</comment>
<keyword evidence="6 13" id="KW-0441">Lipid A biosynthesis</keyword>
<evidence type="ECO:0000313" key="15">
    <source>
        <dbReference type="Proteomes" id="UP000810171"/>
    </source>
</evidence>
<comment type="pathway">
    <text evidence="2 13">Glycolipid biosynthesis; lipid IV(A) biosynthesis; lipid IV(A) from (3R)-3-hydroxytetradecanoyl-[acyl-carrier-protein] and UDP-N-acetyl-alpha-D-glucosamine: step 6/6.</text>
</comment>
<evidence type="ECO:0000256" key="11">
    <source>
        <dbReference type="ARBA" id="ARBA00023098"/>
    </source>
</evidence>